<evidence type="ECO:0000313" key="4">
    <source>
        <dbReference type="EMBL" id="MBE9214730.1"/>
    </source>
</evidence>
<reference evidence="4" key="1">
    <citation type="submission" date="2020-10" db="EMBL/GenBank/DDBJ databases">
        <authorList>
            <person name="Castelo-Branco R."/>
            <person name="Eusebio N."/>
            <person name="Adriana R."/>
            <person name="Vieira A."/>
            <person name="Brugerolle De Fraissinette N."/>
            <person name="Rezende De Castro R."/>
            <person name="Schneider M.P."/>
            <person name="Vasconcelos V."/>
            <person name="Leao P.N."/>
        </authorList>
    </citation>
    <scope>NUCLEOTIDE SEQUENCE</scope>
    <source>
        <strain evidence="4">LEGE 06105</strain>
    </source>
</reference>
<sequence>MNYLAHLFLSEGTTESLIGNFLGDFVKGSIDIYPKEIIKGIYSHRKIDSFTDSHPIFRSSKSLISLKRNRFAGIMIDVFYDHFLAKNWSEYSTVSLENFTNNVYQVLQDNQNILPERLKRILPNMVASNLLASYKSICTIDRAINGISRRIKRKNNLFGGVEELFFNYQQLQRDFSQFFPELIDYTKNYCY</sequence>
<organism evidence="4 5">
    <name type="scientific">Plectonema cf. radiosum LEGE 06105</name>
    <dbReference type="NCBI Taxonomy" id="945769"/>
    <lineage>
        <taxon>Bacteria</taxon>
        <taxon>Bacillati</taxon>
        <taxon>Cyanobacteriota</taxon>
        <taxon>Cyanophyceae</taxon>
        <taxon>Oscillatoriophycideae</taxon>
        <taxon>Oscillatoriales</taxon>
        <taxon>Microcoleaceae</taxon>
        <taxon>Plectonema</taxon>
    </lineage>
</organism>
<dbReference type="EMBL" id="JADEWL010000069">
    <property type="protein sequence ID" value="MBE9214730.1"/>
    <property type="molecule type" value="Genomic_DNA"/>
</dbReference>
<keyword evidence="3" id="KW-0443">Lipid metabolism</keyword>
<dbReference type="PIRSF" id="PIRSF011489">
    <property type="entry name" value="DUF479"/>
    <property type="match status" value="1"/>
</dbReference>
<name>A0A8J7F686_9CYAN</name>
<dbReference type="Proteomes" id="UP000620559">
    <property type="component" value="Unassembled WGS sequence"/>
</dbReference>
<evidence type="ECO:0000313" key="5">
    <source>
        <dbReference type="Proteomes" id="UP000620559"/>
    </source>
</evidence>
<keyword evidence="1" id="KW-0444">Lipid biosynthesis</keyword>
<evidence type="ECO:0000256" key="3">
    <source>
        <dbReference type="ARBA" id="ARBA00023098"/>
    </source>
</evidence>
<dbReference type="AlphaFoldDB" id="A0A8J7F686"/>
<proteinExistence type="predicted"/>
<dbReference type="GO" id="GO:0006633">
    <property type="term" value="P:fatty acid biosynthetic process"/>
    <property type="evidence" value="ECO:0007669"/>
    <property type="project" value="InterPro"/>
</dbReference>
<keyword evidence="5" id="KW-1185">Reference proteome</keyword>
<comment type="caution">
    <text evidence="4">The sequence shown here is derived from an EMBL/GenBank/DDBJ whole genome shotgun (WGS) entry which is preliminary data.</text>
</comment>
<evidence type="ECO:0000256" key="1">
    <source>
        <dbReference type="ARBA" id="ARBA00022516"/>
    </source>
</evidence>
<gene>
    <name evidence="4" type="ORF">IQ247_19000</name>
</gene>
<accession>A0A8J7F686</accession>
<dbReference type="RefSeq" id="WP_193922684.1">
    <property type="nucleotide sequence ID" value="NZ_JADEWL010000069.1"/>
</dbReference>
<evidence type="ECO:0000256" key="2">
    <source>
        <dbReference type="ARBA" id="ARBA00022801"/>
    </source>
</evidence>
<dbReference type="PANTHER" id="PTHR38764">
    <property type="entry name" value="ACYL CARRIER PROTEIN PHOSPHODIESTERASE"/>
    <property type="match status" value="1"/>
</dbReference>
<dbReference type="GO" id="GO:0008770">
    <property type="term" value="F:[acyl-carrier-protein] phosphodiesterase activity"/>
    <property type="evidence" value="ECO:0007669"/>
    <property type="project" value="InterPro"/>
</dbReference>
<protein>
    <submittedName>
        <fullName evidence="4">DUF479 domain-containing protein</fullName>
    </submittedName>
</protein>
<keyword evidence="2" id="KW-0378">Hydrolase</keyword>
<dbReference type="PANTHER" id="PTHR38764:SF1">
    <property type="entry name" value="ACYL CARRIER PROTEIN PHOSPHODIESTERASE"/>
    <property type="match status" value="1"/>
</dbReference>
<dbReference type="Pfam" id="PF04336">
    <property type="entry name" value="ACP_PD"/>
    <property type="match status" value="1"/>
</dbReference>
<dbReference type="InterPro" id="IPR007431">
    <property type="entry name" value="ACP_PD"/>
</dbReference>